<keyword evidence="1" id="KW-0812">Transmembrane</keyword>
<keyword evidence="1" id="KW-1133">Transmembrane helix</keyword>
<evidence type="ECO:0000313" key="2">
    <source>
        <dbReference type="EMBL" id="EGV66558.1"/>
    </source>
</evidence>
<evidence type="ECO:0000256" key="1">
    <source>
        <dbReference type="SAM" id="Phobius"/>
    </source>
</evidence>
<dbReference type="eggNOG" id="ENOG502RMDI">
    <property type="taxonomic scope" value="Eukaryota"/>
</dbReference>
<feature type="transmembrane region" description="Helical" evidence="1">
    <location>
        <begin position="21"/>
        <end position="38"/>
    </location>
</feature>
<protein>
    <recommendedName>
        <fullName evidence="4">HIG1 domain-containing protein</fullName>
    </recommendedName>
</protein>
<sequence length="99" mass="11592">MSRRTADKDKLRDLNMQLFRSGVVGMLKGTLVGLISGWAINYRYRHLHPHVFRTPYKFAYVLCWAFSGIIFSTEYAKDTITKQLAVEEELKREMYLNGK</sequence>
<accession>G3AWK1</accession>
<organism evidence="3">
    <name type="scientific">Candida tenuis (strain ATCC 10573 / BCRC 21748 / CBS 615 / JCM 9827 / NBRC 10315 / NRRL Y-1498 / VKM Y-70)</name>
    <name type="common">Yeast</name>
    <name type="synonym">Yamadazyma tenuis</name>
    <dbReference type="NCBI Taxonomy" id="590646"/>
    <lineage>
        <taxon>Eukaryota</taxon>
        <taxon>Fungi</taxon>
        <taxon>Dikarya</taxon>
        <taxon>Ascomycota</taxon>
        <taxon>Saccharomycotina</taxon>
        <taxon>Pichiomycetes</taxon>
        <taxon>Debaryomycetaceae</taxon>
        <taxon>Yamadazyma</taxon>
    </lineage>
</organism>
<name>G3AWK1_CANTC</name>
<dbReference type="AlphaFoldDB" id="G3AWK1"/>
<evidence type="ECO:0008006" key="4">
    <source>
        <dbReference type="Google" id="ProtNLM"/>
    </source>
</evidence>
<dbReference type="EMBL" id="GL996510">
    <property type="protein sequence ID" value="EGV66558.1"/>
    <property type="molecule type" value="Genomic_DNA"/>
</dbReference>
<feature type="transmembrane region" description="Helical" evidence="1">
    <location>
        <begin position="58"/>
        <end position="76"/>
    </location>
</feature>
<gene>
    <name evidence="2" type="ORF">CANTEDRAFT_100961</name>
</gene>
<evidence type="ECO:0000313" key="3">
    <source>
        <dbReference type="Proteomes" id="UP000000707"/>
    </source>
</evidence>
<dbReference type="HOGENOM" id="CLU_164919_0_0_1"/>
<keyword evidence="1" id="KW-0472">Membrane</keyword>
<dbReference type="Proteomes" id="UP000000707">
    <property type="component" value="Unassembled WGS sequence"/>
</dbReference>
<keyword evidence="3" id="KW-1185">Reference proteome</keyword>
<reference evidence="2 3" key="1">
    <citation type="journal article" date="2011" name="Proc. Natl. Acad. Sci. U.S.A.">
        <title>Comparative genomics of xylose-fermenting fungi for enhanced biofuel production.</title>
        <authorList>
            <person name="Wohlbach D.J."/>
            <person name="Kuo A."/>
            <person name="Sato T.K."/>
            <person name="Potts K.M."/>
            <person name="Salamov A.A."/>
            <person name="LaButti K.M."/>
            <person name="Sun H."/>
            <person name="Clum A."/>
            <person name="Pangilinan J.L."/>
            <person name="Lindquist E.A."/>
            <person name="Lucas S."/>
            <person name="Lapidus A."/>
            <person name="Jin M."/>
            <person name="Gunawan C."/>
            <person name="Balan V."/>
            <person name="Dale B.E."/>
            <person name="Jeffries T.W."/>
            <person name="Zinkel R."/>
            <person name="Barry K.W."/>
            <person name="Grigoriev I.V."/>
            <person name="Gasch A.P."/>
        </authorList>
    </citation>
    <scope>NUCLEOTIDE SEQUENCE [LARGE SCALE GENOMIC DNA]</scope>
    <source>
        <strain evidence="3">ATCC 10573 / BCRC 21748 / CBS 615 / JCM 9827 / NBRC 10315 / NRRL Y-1498 / VKM Y-70</strain>
    </source>
</reference>
<proteinExistence type="predicted"/>
<dbReference type="OrthoDB" id="4074036at2759"/>